<dbReference type="Gene3D" id="3.30.980.10">
    <property type="entry name" value="Threonyl-trna Synthetase, Chain A, domain 2"/>
    <property type="match status" value="1"/>
</dbReference>
<evidence type="ECO:0000313" key="6">
    <source>
        <dbReference type="Proteomes" id="UP000177625"/>
    </source>
</evidence>
<keyword evidence="6" id="KW-1185">Reference proteome</keyword>
<organism evidence="5 6">
    <name type="scientific">Rhynchosporium secalis</name>
    <name type="common">Barley scald fungus</name>
    <dbReference type="NCBI Taxonomy" id="38038"/>
    <lineage>
        <taxon>Eukaryota</taxon>
        <taxon>Fungi</taxon>
        <taxon>Dikarya</taxon>
        <taxon>Ascomycota</taxon>
        <taxon>Pezizomycotina</taxon>
        <taxon>Leotiomycetes</taxon>
        <taxon>Helotiales</taxon>
        <taxon>Ploettnerulaceae</taxon>
        <taxon>Rhynchosporium</taxon>
    </lineage>
</organism>
<evidence type="ECO:0000256" key="2">
    <source>
        <dbReference type="ARBA" id="ARBA00004496"/>
    </source>
</evidence>
<dbReference type="InterPro" id="IPR012947">
    <property type="entry name" value="tRNA_SAD"/>
</dbReference>
<dbReference type="Gene3D" id="2.40.30.130">
    <property type="match status" value="1"/>
</dbReference>
<comment type="similarity">
    <text evidence="3">Belongs to the class-II aminoacyl-tRNA synthetase family. Alax-L subfamily.</text>
</comment>
<comment type="cofactor">
    <cofactor evidence="1">
        <name>Zn(2+)</name>
        <dbReference type="ChEBI" id="CHEBI:29105"/>
    </cofactor>
</comment>
<dbReference type="GO" id="GO:0005737">
    <property type="term" value="C:cytoplasm"/>
    <property type="evidence" value="ECO:0007669"/>
    <property type="project" value="UniProtKB-SubCell"/>
</dbReference>
<dbReference type="Proteomes" id="UP000177625">
    <property type="component" value="Unassembled WGS sequence"/>
</dbReference>
<dbReference type="PANTHER" id="PTHR43462">
    <property type="entry name" value="ALANYL-TRNA EDITING PROTEIN"/>
    <property type="match status" value="1"/>
</dbReference>
<dbReference type="AlphaFoldDB" id="A0A1E1M1H7"/>
<dbReference type="EMBL" id="FJVC01000109">
    <property type="protein sequence ID" value="CZT42928.1"/>
    <property type="molecule type" value="Genomic_DNA"/>
</dbReference>
<dbReference type="InterPro" id="IPR018164">
    <property type="entry name" value="Ala-tRNA-synth_IIc_N"/>
</dbReference>
<dbReference type="InterPro" id="IPR018165">
    <property type="entry name" value="Ala-tRNA-synth_IIc_core"/>
</dbReference>
<protein>
    <submittedName>
        <fullName evidence="5">Related to alanyl-tRNA synthetase</fullName>
    </submittedName>
</protein>
<dbReference type="GO" id="GO:0004813">
    <property type="term" value="F:alanine-tRNA ligase activity"/>
    <property type="evidence" value="ECO:0007669"/>
    <property type="project" value="InterPro"/>
</dbReference>
<gene>
    <name evidence="5" type="ORF">RSE6_02893</name>
</gene>
<proteinExistence type="inferred from homology"/>
<sequence length="279" mass="30015">MAAVRTKLIYQQHQELRQHLSKVVSISPVSSLPEADQSLLKNASADDYALITDETIFYVQGGGQPTDTGTITTTSSSADAKSPAKSTFEVSAVRYPAAGGAILHFGRFHPPSEPTLKSGDEIRQSIDGAKRDHYSRLHTAGHILGLAINALMQDGTLPNTLVESKASHYPDSAAVEFVGIIESRHLTAIQAKTDEFVASGKKVGICWWSMERLLRDCLGVGKGFELPEGVTEGRVVEMDGLGAYPCGGTHVESCDQVGKVEVRKISRSKGVSRVSYRCA</sequence>
<dbReference type="Pfam" id="PF01411">
    <property type="entry name" value="tRNA-synt_2c"/>
    <property type="match status" value="1"/>
</dbReference>
<dbReference type="GO" id="GO:0006419">
    <property type="term" value="P:alanyl-tRNA aminoacylation"/>
    <property type="evidence" value="ECO:0007669"/>
    <property type="project" value="InterPro"/>
</dbReference>
<dbReference type="PROSITE" id="PS50860">
    <property type="entry name" value="AA_TRNA_LIGASE_II_ALA"/>
    <property type="match status" value="1"/>
</dbReference>
<dbReference type="GO" id="GO:0005524">
    <property type="term" value="F:ATP binding"/>
    <property type="evidence" value="ECO:0007669"/>
    <property type="project" value="InterPro"/>
</dbReference>
<feature type="domain" description="Alanyl-transfer RNA synthetases family profile" evidence="4">
    <location>
        <begin position="1"/>
        <end position="279"/>
    </location>
</feature>
<evidence type="ECO:0000259" key="4">
    <source>
        <dbReference type="PROSITE" id="PS50860"/>
    </source>
</evidence>
<keyword evidence="5" id="KW-0030">Aminoacyl-tRNA synthetase</keyword>
<dbReference type="InterPro" id="IPR009000">
    <property type="entry name" value="Transl_B-barrel_sf"/>
</dbReference>
<dbReference type="InterPro" id="IPR018163">
    <property type="entry name" value="Thr/Ala-tRNA-synth_IIc_edit"/>
</dbReference>
<keyword evidence="5" id="KW-0436">Ligase</keyword>
<evidence type="ECO:0000313" key="5">
    <source>
        <dbReference type="EMBL" id="CZT42928.1"/>
    </source>
</evidence>
<evidence type="ECO:0000256" key="3">
    <source>
        <dbReference type="ARBA" id="ARBA00008429"/>
    </source>
</evidence>
<name>A0A1E1M1H7_RHYSE</name>
<dbReference type="Pfam" id="PF07973">
    <property type="entry name" value="tRNA_SAD"/>
    <property type="match status" value="1"/>
</dbReference>
<dbReference type="SUPFAM" id="SSF55186">
    <property type="entry name" value="ThrRS/AlaRS common domain"/>
    <property type="match status" value="1"/>
</dbReference>
<dbReference type="GO" id="GO:0003676">
    <property type="term" value="F:nucleic acid binding"/>
    <property type="evidence" value="ECO:0007669"/>
    <property type="project" value="InterPro"/>
</dbReference>
<comment type="subcellular location">
    <subcellularLocation>
        <location evidence="2">Cytoplasm</location>
    </subcellularLocation>
</comment>
<dbReference type="SMART" id="SM00863">
    <property type="entry name" value="tRNA_SAD"/>
    <property type="match status" value="1"/>
</dbReference>
<dbReference type="SUPFAM" id="SSF50447">
    <property type="entry name" value="Translation proteins"/>
    <property type="match status" value="1"/>
</dbReference>
<dbReference type="PANTHER" id="PTHR43462:SF2">
    <property type="entry name" value="THREONYL AND ALANYL TRNA SYNTHETASE SECOND ADDITIONAL DOMAIN-CONTAINING PROTEIN"/>
    <property type="match status" value="1"/>
</dbReference>
<reference evidence="6" key="1">
    <citation type="submission" date="2016-03" db="EMBL/GenBank/DDBJ databases">
        <authorList>
            <person name="Guldener U."/>
        </authorList>
    </citation>
    <scope>NUCLEOTIDE SEQUENCE [LARGE SCALE GENOMIC DNA]</scope>
</reference>
<dbReference type="InterPro" id="IPR051335">
    <property type="entry name" value="Alanyl-tRNA_Editing_Enzymes"/>
</dbReference>
<accession>A0A1E1M1H7</accession>
<evidence type="ECO:0000256" key="1">
    <source>
        <dbReference type="ARBA" id="ARBA00001947"/>
    </source>
</evidence>